<dbReference type="InterPro" id="IPR000719">
    <property type="entry name" value="Prot_kinase_dom"/>
</dbReference>
<name>A0ABQ4EWS1_9ACTN</name>
<evidence type="ECO:0000256" key="3">
    <source>
        <dbReference type="ARBA" id="ARBA00022679"/>
    </source>
</evidence>
<keyword evidence="3" id="KW-0808">Transferase</keyword>
<evidence type="ECO:0000256" key="2">
    <source>
        <dbReference type="ARBA" id="ARBA00022527"/>
    </source>
</evidence>
<evidence type="ECO:0000313" key="11">
    <source>
        <dbReference type="EMBL" id="GIG99122.1"/>
    </source>
</evidence>
<organism evidence="11 12">
    <name type="scientific">Plantactinospora mayteni</name>
    <dbReference type="NCBI Taxonomy" id="566021"/>
    <lineage>
        <taxon>Bacteria</taxon>
        <taxon>Bacillati</taxon>
        <taxon>Actinomycetota</taxon>
        <taxon>Actinomycetes</taxon>
        <taxon>Micromonosporales</taxon>
        <taxon>Micromonosporaceae</taxon>
        <taxon>Plantactinospora</taxon>
    </lineage>
</organism>
<dbReference type="InterPro" id="IPR011990">
    <property type="entry name" value="TPR-like_helical_dom_sf"/>
</dbReference>
<evidence type="ECO:0000256" key="9">
    <source>
        <dbReference type="SAM" id="MobiDB-lite"/>
    </source>
</evidence>
<feature type="compositionally biased region" description="Low complexity" evidence="9">
    <location>
        <begin position="37"/>
        <end position="60"/>
    </location>
</feature>
<dbReference type="GO" id="GO:0016301">
    <property type="term" value="F:kinase activity"/>
    <property type="evidence" value="ECO:0007669"/>
    <property type="project" value="UniProtKB-KW"/>
</dbReference>
<evidence type="ECO:0000256" key="6">
    <source>
        <dbReference type="ARBA" id="ARBA00022840"/>
    </source>
</evidence>
<protein>
    <recommendedName>
        <fullName evidence="1">non-specific serine/threonine protein kinase</fullName>
        <ecNumber evidence="1">2.7.11.1</ecNumber>
    </recommendedName>
</protein>
<dbReference type="InterPro" id="IPR011009">
    <property type="entry name" value="Kinase-like_dom_sf"/>
</dbReference>
<proteinExistence type="predicted"/>
<dbReference type="PANTHER" id="PTHR24363:SF0">
    <property type="entry name" value="SERINE_THREONINE KINASE LIKE DOMAIN CONTAINING 1"/>
    <property type="match status" value="1"/>
</dbReference>
<keyword evidence="2" id="KW-0723">Serine/threonine-protein kinase</keyword>
<keyword evidence="4" id="KW-0547">Nucleotide-binding</keyword>
<evidence type="ECO:0000256" key="8">
    <source>
        <dbReference type="ARBA" id="ARBA00048679"/>
    </source>
</evidence>
<dbReference type="Pfam" id="PF16918">
    <property type="entry name" value="PknG_TPR"/>
    <property type="match status" value="1"/>
</dbReference>
<dbReference type="CDD" id="cd14014">
    <property type="entry name" value="STKc_PknB_like"/>
    <property type="match status" value="1"/>
</dbReference>
<feature type="compositionally biased region" description="Low complexity" evidence="9">
    <location>
        <begin position="76"/>
        <end position="92"/>
    </location>
</feature>
<evidence type="ECO:0000256" key="7">
    <source>
        <dbReference type="ARBA" id="ARBA00047899"/>
    </source>
</evidence>
<dbReference type="PROSITE" id="PS50011">
    <property type="entry name" value="PROTEIN_KINASE_DOM"/>
    <property type="match status" value="1"/>
</dbReference>
<dbReference type="Pfam" id="PF00069">
    <property type="entry name" value="Pkinase"/>
    <property type="match status" value="1"/>
</dbReference>
<feature type="domain" description="Protein kinase" evidence="10">
    <location>
        <begin position="258"/>
        <end position="545"/>
    </location>
</feature>
<dbReference type="Gene3D" id="1.10.510.10">
    <property type="entry name" value="Transferase(Phosphotransferase) domain 1"/>
    <property type="match status" value="1"/>
</dbReference>
<evidence type="ECO:0000256" key="1">
    <source>
        <dbReference type="ARBA" id="ARBA00012513"/>
    </source>
</evidence>
<comment type="catalytic activity">
    <reaction evidence="7">
        <text>L-threonyl-[protein] + ATP = O-phospho-L-threonyl-[protein] + ADP + H(+)</text>
        <dbReference type="Rhea" id="RHEA:46608"/>
        <dbReference type="Rhea" id="RHEA-COMP:11060"/>
        <dbReference type="Rhea" id="RHEA-COMP:11605"/>
        <dbReference type="ChEBI" id="CHEBI:15378"/>
        <dbReference type="ChEBI" id="CHEBI:30013"/>
        <dbReference type="ChEBI" id="CHEBI:30616"/>
        <dbReference type="ChEBI" id="CHEBI:61977"/>
        <dbReference type="ChEBI" id="CHEBI:456216"/>
        <dbReference type="EC" id="2.7.11.1"/>
    </reaction>
</comment>
<evidence type="ECO:0000259" key="10">
    <source>
        <dbReference type="PROSITE" id="PS50011"/>
    </source>
</evidence>
<evidence type="ECO:0000256" key="5">
    <source>
        <dbReference type="ARBA" id="ARBA00022777"/>
    </source>
</evidence>
<dbReference type="InterPro" id="IPR031634">
    <property type="entry name" value="PknG_rubred"/>
</dbReference>
<dbReference type="Gene3D" id="3.30.200.20">
    <property type="entry name" value="Phosphorylase Kinase, domain 1"/>
    <property type="match status" value="1"/>
</dbReference>
<feature type="compositionally biased region" description="Low complexity" evidence="9">
    <location>
        <begin position="148"/>
        <end position="178"/>
    </location>
</feature>
<dbReference type="InterPro" id="IPR031636">
    <property type="entry name" value="PknG_TPR"/>
</dbReference>
<dbReference type="Proteomes" id="UP000621500">
    <property type="component" value="Unassembled WGS sequence"/>
</dbReference>
<gene>
    <name evidence="11" type="primary">pknG</name>
    <name evidence="11" type="ORF">Pma05_56950</name>
</gene>
<evidence type="ECO:0000256" key="4">
    <source>
        <dbReference type="ARBA" id="ARBA00022741"/>
    </source>
</evidence>
<dbReference type="Pfam" id="PF16919">
    <property type="entry name" value="PknG_rubred"/>
    <property type="match status" value="1"/>
</dbReference>
<feature type="region of interest" description="Disordered" evidence="9">
    <location>
        <begin position="27"/>
        <end position="180"/>
    </location>
</feature>
<keyword evidence="12" id="KW-1185">Reference proteome</keyword>
<keyword evidence="5 11" id="KW-0418">Kinase</keyword>
<dbReference type="SUPFAM" id="SSF56112">
    <property type="entry name" value="Protein kinase-like (PK-like)"/>
    <property type="match status" value="1"/>
</dbReference>
<dbReference type="Gene3D" id="1.25.40.10">
    <property type="entry name" value="Tetratricopeptide repeat domain"/>
    <property type="match status" value="1"/>
</dbReference>
<dbReference type="SUPFAM" id="SSF48452">
    <property type="entry name" value="TPR-like"/>
    <property type="match status" value="1"/>
</dbReference>
<comment type="catalytic activity">
    <reaction evidence="8">
        <text>L-seryl-[protein] + ATP = O-phospho-L-seryl-[protein] + ADP + H(+)</text>
        <dbReference type="Rhea" id="RHEA:17989"/>
        <dbReference type="Rhea" id="RHEA-COMP:9863"/>
        <dbReference type="Rhea" id="RHEA-COMP:11604"/>
        <dbReference type="ChEBI" id="CHEBI:15378"/>
        <dbReference type="ChEBI" id="CHEBI:29999"/>
        <dbReference type="ChEBI" id="CHEBI:30616"/>
        <dbReference type="ChEBI" id="CHEBI:83421"/>
        <dbReference type="ChEBI" id="CHEBI:456216"/>
        <dbReference type="EC" id="2.7.11.1"/>
    </reaction>
</comment>
<keyword evidence="6" id="KW-0067">ATP-binding</keyword>
<dbReference type="PANTHER" id="PTHR24363">
    <property type="entry name" value="SERINE/THREONINE PROTEIN KINASE"/>
    <property type="match status" value="1"/>
</dbReference>
<evidence type="ECO:0000313" key="12">
    <source>
        <dbReference type="Proteomes" id="UP000621500"/>
    </source>
</evidence>
<dbReference type="EMBL" id="BONX01000041">
    <property type="protein sequence ID" value="GIG99122.1"/>
    <property type="molecule type" value="Genomic_DNA"/>
</dbReference>
<accession>A0ABQ4EWS1</accession>
<feature type="compositionally biased region" description="Gly residues" evidence="9">
    <location>
        <begin position="138"/>
        <end position="147"/>
    </location>
</feature>
<reference evidence="11 12" key="1">
    <citation type="submission" date="2021-01" db="EMBL/GenBank/DDBJ databases">
        <title>Whole genome shotgun sequence of Plantactinospora mayteni NBRC 109088.</title>
        <authorList>
            <person name="Komaki H."/>
            <person name="Tamura T."/>
        </authorList>
    </citation>
    <scope>NUCLEOTIDE SEQUENCE [LARGE SCALE GENOMIC DNA]</scope>
    <source>
        <strain evidence="11 12">NBRC 109088</strain>
    </source>
</reference>
<dbReference type="EC" id="2.7.11.1" evidence="1"/>
<sequence length="872" mass="90765">MSIRCLRPGCPGSYLPDGYCDECGRRAPAGSTAGPESAGPTATGQAGTTTGQVGASAGTGRAVAPSGAGRASVPTGTGRASVPAAAAGASTGTGVGRPPSGHGAVPVQAGAPTGQAAVSTGHPAGPASTGQGPVSTGRGPGSTGTGRGSAPTGLGTMPSRATSNSGSRASSRSRSASRGGLGAGLVEIARVPLRDPATAVMAEPKVAESRRFCVSCEKPVGRGRDDRPGRAEGFCPHCGSQFSFLPRLGPGDVINRRYEILGALAYGGLGWIYLARDRNVSDTVSDRWVVLKGLINTSDEDAMASAVAERRFLVELDHPNIVKIHDFVEHPDPRTGTPVGYIVMEYVGGQSLRDMLLARRRDTGQRALPLPEVIAYGVEILPALDYLHDRNLLFCDFKPDNVIHAEEQLKLIDLGAVRHIDDTASAIFGTPGYQAPEVGTLGPSVASDIYTVGRALAVLSLDFRGFSTTYANRLPEPAAAPLFGAEMSYHRLLRRATHPDPDRRFQSAGEMSEQLLGVLREVLSAADGVPRPAVSRQFTPERRAFGTEAGEVGRAVAGRAWGAGGGVPPGAIAPPPPVVAAALPLPQVDVLDPGAGFLASLGATDPAELVRQLTAAPVRSVEVALRLAGARIEGGDLAGAAADLDRLAAADPFDWRVDWYRGLAALTANRPGEARVAFDAVYDVLPGEPAARLALAVSAECTGDRELATRLYDRVWRVDHGYLSAAFGLARIRFLVGDRAGALAVLDQVPDSSSQHVAAQVAAVRASLPGLAAGTTGPDDLLRASARLERLGLDVERQTRLTIEVLEVALAWVRSRSAAGSGARVLGHELSERGLRLGLERAYRTLAQLSRDPELRIALVDHANAVRPRTLV</sequence>
<comment type="caution">
    <text evidence="11">The sequence shown here is derived from an EMBL/GenBank/DDBJ whole genome shotgun (WGS) entry which is preliminary data.</text>
</comment>